<organism evidence="3 4">
    <name type="scientific">Kumtagia ephedrae</name>
    <dbReference type="NCBI Taxonomy" id="2116701"/>
    <lineage>
        <taxon>Bacteria</taxon>
        <taxon>Pseudomonadati</taxon>
        <taxon>Pseudomonadota</taxon>
        <taxon>Alphaproteobacteria</taxon>
        <taxon>Hyphomicrobiales</taxon>
        <taxon>Phyllobacteriaceae</taxon>
        <taxon>Kumtagia</taxon>
    </lineage>
</organism>
<evidence type="ECO:0000259" key="2">
    <source>
        <dbReference type="Pfam" id="PF01636"/>
    </source>
</evidence>
<keyword evidence="4" id="KW-1185">Reference proteome</keyword>
<dbReference type="PANTHER" id="PTHR47829">
    <property type="entry name" value="HYDROLASE, PUTATIVE (AFU_ORTHOLOGUE AFUA_1G12880)-RELATED"/>
    <property type="match status" value="1"/>
</dbReference>
<dbReference type="Proteomes" id="UP000241229">
    <property type="component" value="Unassembled WGS sequence"/>
</dbReference>
<dbReference type="InterPro" id="IPR011009">
    <property type="entry name" value="Kinase-like_dom_sf"/>
</dbReference>
<protein>
    <submittedName>
        <fullName evidence="3">Phosphotransferase family protein</fullName>
    </submittedName>
</protein>
<feature type="region of interest" description="Disordered" evidence="1">
    <location>
        <begin position="38"/>
        <end position="106"/>
    </location>
</feature>
<evidence type="ECO:0000313" key="4">
    <source>
        <dbReference type="Proteomes" id="UP000241229"/>
    </source>
</evidence>
<gene>
    <name evidence="3" type="ORF">C7I84_17405</name>
</gene>
<dbReference type="AlphaFoldDB" id="A0A2P7S5P0"/>
<dbReference type="Pfam" id="PF01636">
    <property type="entry name" value="APH"/>
    <property type="match status" value="1"/>
</dbReference>
<dbReference type="Gene3D" id="3.90.1200.10">
    <property type="match status" value="1"/>
</dbReference>
<dbReference type="EMBL" id="PXYK01000016">
    <property type="protein sequence ID" value="PSJ57793.1"/>
    <property type="molecule type" value="Genomic_DNA"/>
</dbReference>
<dbReference type="PANTHER" id="PTHR47829:SF1">
    <property type="entry name" value="HAD FAMILY PHOSPHATASE"/>
    <property type="match status" value="1"/>
</dbReference>
<evidence type="ECO:0000256" key="1">
    <source>
        <dbReference type="SAM" id="MobiDB-lite"/>
    </source>
</evidence>
<dbReference type="GO" id="GO:0016740">
    <property type="term" value="F:transferase activity"/>
    <property type="evidence" value="ECO:0007669"/>
    <property type="project" value="UniProtKB-KW"/>
</dbReference>
<feature type="compositionally biased region" description="Basic and acidic residues" evidence="1">
    <location>
        <begin position="38"/>
        <end position="74"/>
    </location>
</feature>
<comment type="caution">
    <text evidence="3">The sequence shown here is derived from an EMBL/GenBank/DDBJ whole genome shotgun (WGS) entry which is preliminary data.</text>
</comment>
<feature type="compositionally biased region" description="Basic and acidic residues" evidence="1">
    <location>
        <begin position="82"/>
        <end position="93"/>
    </location>
</feature>
<dbReference type="Gene3D" id="3.30.200.20">
    <property type="entry name" value="Phosphorylase Kinase, domain 1"/>
    <property type="match status" value="1"/>
</dbReference>
<name>A0A2P7S5P0_9HYPH</name>
<dbReference type="InterPro" id="IPR052898">
    <property type="entry name" value="ACAD10-like"/>
</dbReference>
<dbReference type="SUPFAM" id="SSF56112">
    <property type="entry name" value="Protein kinase-like (PK-like)"/>
    <property type="match status" value="1"/>
</dbReference>
<dbReference type="OrthoDB" id="3806873at2"/>
<reference evidence="3 4" key="1">
    <citation type="submission" date="2018-03" db="EMBL/GenBank/DDBJ databases">
        <title>The draft genome of Mesorhizobium sp. 6GN-30.</title>
        <authorList>
            <person name="Liu L."/>
            <person name="Li L."/>
            <person name="Wang T."/>
            <person name="Zhang X."/>
            <person name="Liang L."/>
        </authorList>
    </citation>
    <scope>NUCLEOTIDE SEQUENCE [LARGE SCALE GENOMIC DNA]</scope>
    <source>
        <strain evidence="3 4">6GN30</strain>
    </source>
</reference>
<sequence length="465" mass="51675">MAGRLHARRFPHRQRLDLDGQGRMGRRRLCYPRWRAGADRKGGAESHLRRRHDPAQHRGRDQGYPRERLRHADGALRPGQAADRRAPRHDDHGGGLPCPHRRPRRRRAVRVPVAAILSRRHDRAEQDDAMSWEWDAATLSALETFLEGKGLRDGAPEPRRIGDGHSNLTYLIRIRGGHAVLRRPPPPPLPKGANDMRREARVLQALAGQDVPAPRVLAVAEAGEVLDVPFYVMEHVPGHVITDTLPTGFEAARDGRALAFALVDGLAKLHAVDWRACGLGDFGQPEDFNARHLKRLETLMNLRDAAAPSWLAGMATHLKARVPKESGAAILHNDYRLGNVIWSEAPPPRLLAILDWELATIGDPLLDLGYMACCYPAEGEEPTPTQELSAALLAPGFPGRAEIFARYAEVTGRDLSDLGWYAAMAAWKLAVLYDYQHRLGRDAYYRDATQAPRFIAAAERFAGGL</sequence>
<dbReference type="InterPro" id="IPR002575">
    <property type="entry name" value="Aminoglycoside_PTrfase"/>
</dbReference>
<dbReference type="CDD" id="cd05154">
    <property type="entry name" value="ACAD10_11_N-like"/>
    <property type="match status" value="1"/>
</dbReference>
<evidence type="ECO:0000313" key="3">
    <source>
        <dbReference type="EMBL" id="PSJ57793.1"/>
    </source>
</evidence>
<accession>A0A2P7S5P0</accession>
<proteinExistence type="predicted"/>
<keyword evidence="3" id="KW-0808">Transferase</keyword>
<feature type="domain" description="Aminoglycoside phosphotransferase" evidence="2">
    <location>
        <begin position="159"/>
        <end position="376"/>
    </location>
</feature>
<dbReference type="InterPro" id="IPR041726">
    <property type="entry name" value="ACAD10_11_N"/>
</dbReference>